<comment type="caution">
    <text evidence="1">The sequence shown here is derived from an EMBL/GenBank/DDBJ whole genome shotgun (WGS) entry which is preliminary data.</text>
</comment>
<dbReference type="RefSeq" id="WP_311708107.1">
    <property type="nucleotide sequence ID" value="NZ_JAVREL010000026.1"/>
</dbReference>
<name>A0ABU2MZB1_9ACTN</name>
<protein>
    <submittedName>
        <fullName evidence="1">Uncharacterized protein</fullName>
    </submittedName>
</protein>
<proteinExistence type="predicted"/>
<evidence type="ECO:0000313" key="1">
    <source>
        <dbReference type="EMBL" id="MDT0346982.1"/>
    </source>
</evidence>
<accession>A0ABU2MZB1</accession>
<dbReference type="Proteomes" id="UP001183246">
    <property type="component" value="Unassembled WGS sequence"/>
</dbReference>
<evidence type="ECO:0000313" key="2">
    <source>
        <dbReference type="Proteomes" id="UP001183246"/>
    </source>
</evidence>
<dbReference type="EMBL" id="JAVREL010000026">
    <property type="protein sequence ID" value="MDT0346982.1"/>
    <property type="molecule type" value="Genomic_DNA"/>
</dbReference>
<keyword evidence="2" id="KW-1185">Reference proteome</keyword>
<gene>
    <name evidence="1" type="ORF">RM590_31030</name>
</gene>
<sequence length="412" mass="43423">MTAGVMFLGGDGGDRPELVAHPDLAELTFPDPGAFRYEEGEAAVCETMGEVMAARGYALFGTNTGNGVSCAFGTPGTSLLEDGSYSLHANIALTRGDGARDAYDNYVTSSLRGRENLADDPSFTFSELYEFPAGEEGFLDQSVSSVGPTGSATAAFRSGDDTFRIVLSGSIRHVGDDNPSEPLTEEITREEIVDIVKALGGDESAGEPRITPVAMEEHPGLPELNEPLLAEGASAEDRCAPVAAVAQGDLGSDVDSIGGGDQATVPITVCSFAMDEVGNDRFGEYGLPHWRVSVTQHDYATAPEGLFPSEEMAHVLQNIMAEPVDRAEEGYEVTLGPLYELPVGESGYLIHSTSNYQATDGSTADVRAGYVIGDSYVEIRVGGGEWGPDGFTSYGEDRLTDALLDVLTAMDA</sequence>
<reference evidence="2" key="1">
    <citation type="submission" date="2023-07" db="EMBL/GenBank/DDBJ databases">
        <title>30 novel species of actinomycetes from the DSMZ collection.</title>
        <authorList>
            <person name="Nouioui I."/>
        </authorList>
    </citation>
    <scope>NUCLEOTIDE SEQUENCE [LARGE SCALE GENOMIC DNA]</scope>
    <source>
        <strain evidence="2">DSM 44938</strain>
    </source>
</reference>
<organism evidence="1 2">
    <name type="scientific">Streptomyces litchfieldiae</name>
    <dbReference type="NCBI Taxonomy" id="3075543"/>
    <lineage>
        <taxon>Bacteria</taxon>
        <taxon>Bacillati</taxon>
        <taxon>Actinomycetota</taxon>
        <taxon>Actinomycetes</taxon>
        <taxon>Kitasatosporales</taxon>
        <taxon>Streptomycetaceae</taxon>
        <taxon>Streptomyces</taxon>
    </lineage>
</organism>